<dbReference type="KEGG" id="bpt:Bpet0269"/>
<dbReference type="EMBL" id="AM902716">
    <property type="protein sequence ID" value="CAP40601.1"/>
    <property type="molecule type" value="Genomic_DNA"/>
</dbReference>
<protein>
    <recommendedName>
        <fullName evidence="1">RES domain-containing protein</fullName>
    </recommendedName>
</protein>
<proteinExistence type="predicted"/>
<gene>
    <name evidence="2" type="ordered locus">Bpet0269</name>
</gene>
<dbReference type="SMART" id="SM00953">
    <property type="entry name" value="RES"/>
    <property type="match status" value="1"/>
</dbReference>
<feature type="domain" description="RES" evidence="1">
    <location>
        <begin position="69"/>
        <end position="206"/>
    </location>
</feature>
<keyword evidence="3" id="KW-1185">Reference proteome</keyword>
<reference evidence="2 3" key="1">
    <citation type="journal article" date="2008" name="BMC Genomics">
        <title>The missing link: Bordetella petrii is endowed with both the metabolic versatility of environmental bacteria and virulence traits of pathogenic Bordetellae.</title>
        <authorList>
            <person name="Gross R."/>
            <person name="Guzman C.A."/>
            <person name="Sebaihia M."/>
            <person name="Martins Dos Santos V.A."/>
            <person name="Pieper D.H."/>
            <person name="Koebnik R."/>
            <person name="Lechner M."/>
            <person name="Bartels D."/>
            <person name="Buhrmester J."/>
            <person name="Choudhuri J.V."/>
            <person name="Ebensen T."/>
            <person name="Gaigalat L."/>
            <person name="Herrmann S."/>
            <person name="Khachane A.N."/>
            <person name="Larisch C."/>
            <person name="Link S."/>
            <person name="Linke B."/>
            <person name="Meyer F."/>
            <person name="Mormann S."/>
            <person name="Nakunst D."/>
            <person name="Rueckert C."/>
            <person name="Schneiker-Bekel S."/>
            <person name="Schulze K."/>
            <person name="Vorhoelter F.J."/>
            <person name="Yevsa T."/>
            <person name="Engle J.T."/>
            <person name="Goldman W.E."/>
            <person name="Puehler A."/>
            <person name="Goebel U.B."/>
            <person name="Goesmann A."/>
            <person name="Bloecker H."/>
            <person name="Kaiser O."/>
            <person name="Martinez-Arias R."/>
        </authorList>
    </citation>
    <scope>NUCLEOTIDE SEQUENCE [LARGE SCALE GENOMIC DNA]</scope>
    <source>
        <strain evidence="3">ATCC BAA-461 / DSM 12804 / CCUG 43448 / CIP 107267 / Se-1111R</strain>
    </source>
</reference>
<accession>A9HXV6</accession>
<organism evidence="2 3">
    <name type="scientific">Bordetella petrii (strain ATCC BAA-461 / DSM 12804 / CCUG 43448 / CIP 107267 / Se-1111R)</name>
    <dbReference type="NCBI Taxonomy" id="340100"/>
    <lineage>
        <taxon>Bacteria</taxon>
        <taxon>Pseudomonadati</taxon>
        <taxon>Pseudomonadota</taxon>
        <taxon>Betaproteobacteria</taxon>
        <taxon>Burkholderiales</taxon>
        <taxon>Alcaligenaceae</taxon>
        <taxon>Bordetella</taxon>
    </lineage>
</organism>
<dbReference type="Proteomes" id="UP000001225">
    <property type="component" value="Chromosome"/>
</dbReference>
<dbReference type="STRING" id="94624.Bpet0269"/>
<name>A9HXV6_BORPD</name>
<dbReference type="AlphaFoldDB" id="A9HXV6"/>
<dbReference type="InterPro" id="IPR014914">
    <property type="entry name" value="RES_dom"/>
</dbReference>
<evidence type="ECO:0000313" key="3">
    <source>
        <dbReference type="Proteomes" id="UP000001225"/>
    </source>
</evidence>
<sequence>MIWQVCQGPQHIGPVGGTLYRLVESQEQIATLSYVDTLEEQAVLESLIDSIKPPYPEADAGYHYLLKTPFRYPPLPWGSRFGRTHEPGIFYGGCSIGTTLAESAYYRFVFWHSMDAPPPKAQIHSQHTLFSVGYKTPQGVRLQAPPFDAYRAELAHPARYQAAQQLGTDMRQAGVQAFEYYSARDPAGGCCVGLFTLDAMAQKRPRDASPWLCQASAETIAFKQAGGREVATYPISGFLYQGKLPIPA</sequence>
<dbReference type="eggNOG" id="ENOG502ZAMM">
    <property type="taxonomic scope" value="Bacteria"/>
</dbReference>
<dbReference type="Pfam" id="PF08808">
    <property type="entry name" value="RES"/>
    <property type="match status" value="1"/>
</dbReference>
<evidence type="ECO:0000313" key="2">
    <source>
        <dbReference type="EMBL" id="CAP40601.1"/>
    </source>
</evidence>
<evidence type="ECO:0000259" key="1">
    <source>
        <dbReference type="SMART" id="SM00953"/>
    </source>
</evidence>